<sequence length="184" mass="21319">MAYQETNSFPQSKATFTPRSNPNKAKNIVNDIPEVNDRDLRDIDLNVPTNHHEYPKLELRWAWEPTSYSIPKRHCVQKKPNFLLLCETMCKKDVSDRIKGRLEFDSCFIVEAQGKKGGLALLWKTDNEAHLFGYSDNHIDIEVHISGYARWRLTGFHGEPNRALRDRTWHLLCTILQIAFLGAL</sequence>
<feature type="region of interest" description="Disordered" evidence="1">
    <location>
        <begin position="1"/>
        <end position="27"/>
    </location>
</feature>
<name>A0A803P2Q9_CANSA</name>
<dbReference type="InterPro" id="IPR036691">
    <property type="entry name" value="Endo/exonu/phosph_ase_sf"/>
</dbReference>
<dbReference type="AlphaFoldDB" id="A0A803P2Q9"/>
<organism evidence="2 3">
    <name type="scientific">Cannabis sativa</name>
    <name type="common">Hemp</name>
    <name type="synonym">Marijuana</name>
    <dbReference type="NCBI Taxonomy" id="3483"/>
    <lineage>
        <taxon>Eukaryota</taxon>
        <taxon>Viridiplantae</taxon>
        <taxon>Streptophyta</taxon>
        <taxon>Embryophyta</taxon>
        <taxon>Tracheophyta</taxon>
        <taxon>Spermatophyta</taxon>
        <taxon>Magnoliopsida</taxon>
        <taxon>eudicotyledons</taxon>
        <taxon>Gunneridae</taxon>
        <taxon>Pentapetalae</taxon>
        <taxon>rosids</taxon>
        <taxon>fabids</taxon>
        <taxon>Rosales</taxon>
        <taxon>Cannabaceae</taxon>
        <taxon>Cannabis</taxon>
    </lineage>
</organism>
<feature type="compositionally biased region" description="Polar residues" evidence="1">
    <location>
        <begin position="1"/>
        <end position="24"/>
    </location>
</feature>
<keyword evidence="3" id="KW-1185">Reference proteome</keyword>
<dbReference type="EMBL" id="UZAU01000132">
    <property type="status" value="NOT_ANNOTATED_CDS"/>
    <property type="molecule type" value="Genomic_DNA"/>
</dbReference>
<evidence type="ECO:0000313" key="2">
    <source>
        <dbReference type="EnsemblPlants" id="cds.evm.model.02.811"/>
    </source>
</evidence>
<dbReference type="Gene3D" id="3.60.10.10">
    <property type="entry name" value="Endonuclease/exonuclease/phosphatase"/>
    <property type="match status" value="1"/>
</dbReference>
<dbReference type="Proteomes" id="UP000596661">
    <property type="component" value="Chromosome 2"/>
</dbReference>
<reference evidence="2" key="2">
    <citation type="submission" date="2021-03" db="UniProtKB">
        <authorList>
            <consortium name="EnsemblPlants"/>
        </authorList>
    </citation>
    <scope>IDENTIFICATION</scope>
</reference>
<proteinExistence type="predicted"/>
<evidence type="ECO:0000256" key="1">
    <source>
        <dbReference type="SAM" id="MobiDB-lite"/>
    </source>
</evidence>
<protein>
    <submittedName>
        <fullName evidence="2">Uncharacterized protein</fullName>
    </submittedName>
</protein>
<evidence type="ECO:0000313" key="3">
    <source>
        <dbReference type="Proteomes" id="UP000596661"/>
    </source>
</evidence>
<dbReference type="Gramene" id="evm.model.02.811">
    <property type="protein sequence ID" value="cds.evm.model.02.811"/>
    <property type="gene ID" value="evm.TU.02.811"/>
</dbReference>
<reference evidence="2" key="1">
    <citation type="submission" date="2018-11" db="EMBL/GenBank/DDBJ databases">
        <authorList>
            <person name="Grassa J C."/>
        </authorList>
    </citation>
    <scope>NUCLEOTIDE SEQUENCE [LARGE SCALE GENOMIC DNA]</scope>
</reference>
<dbReference type="EnsemblPlants" id="evm.model.02.811">
    <property type="protein sequence ID" value="cds.evm.model.02.811"/>
    <property type="gene ID" value="evm.TU.02.811"/>
</dbReference>
<accession>A0A803P2Q9</accession>
<dbReference type="SUPFAM" id="SSF56219">
    <property type="entry name" value="DNase I-like"/>
    <property type="match status" value="1"/>
</dbReference>